<gene>
    <name evidence="1" type="ORF">PAN0_028d6187</name>
</gene>
<dbReference type="EMBL" id="DF830095">
    <property type="protein sequence ID" value="GAK67957.1"/>
    <property type="molecule type" value="Genomic_DNA"/>
</dbReference>
<dbReference type="RefSeq" id="XP_014653847.1">
    <property type="nucleotide sequence ID" value="XM_014798361.1"/>
</dbReference>
<dbReference type="PROSITE" id="PS50280">
    <property type="entry name" value="SET"/>
    <property type="match status" value="1"/>
</dbReference>
<dbReference type="Gene3D" id="2.170.270.10">
    <property type="entry name" value="SET domain"/>
    <property type="match status" value="1"/>
</dbReference>
<evidence type="ECO:0000313" key="1">
    <source>
        <dbReference type="EMBL" id="GAK67957.1"/>
    </source>
</evidence>
<proteinExistence type="predicted"/>
<dbReference type="InterPro" id="IPR046341">
    <property type="entry name" value="SET_dom_sf"/>
</dbReference>
<dbReference type="AlphaFoldDB" id="A0A081CMR1"/>
<sequence length="391" mass="42653">MPAGQSSTRTGAVVQSSIVEHGINALRSEAVASTPSPSPSLTSRINTRIQEAGSSRLNETPGGKGSNPIDTTTCALQVPSNWPSDVVYITQNLVAASVPDSIAERYVLHPATSSLRADEESESSEAVSPSSLPQATHNNGRAQTLYVDSIQDEVPVIIHPIDKTTPWCPESFHSTSRRLSCHPAAGSHGLFAAQDIEGNTFVRAYLGVLHTKQDADFHSTYDLSLCHDDRLLDKSPDSDVAALADAVDAINIGDEDDNPTALYVDSRYWGNESRFVNDYRGIADRPNVEFRSFIQLDTSDGKPKFQMGLFTTRPLRKGQELVVNYGKSYWLHHDQLTQQQAQPAATQPAKQAPKATVDPIQAMLNRSRMRVSRTAAHPHRPHHPPTPGPQQ</sequence>
<dbReference type="OrthoDB" id="5792673at2759"/>
<evidence type="ECO:0000313" key="2">
    <source>
        <dbReference type="Proteomes" id="UP000053758"/>
    </source>
</evidence>
<dbReference type="Proteomes" id="UP000053758">
    <property type="component" value="Unassembled WGS sequence"/>
</dbReference>
<dbReference type="GeneID" id="26307005"/>
<accession>A0A081CMR1</accession>
<dbReference type="InterPro" id="IPR001214">
    <property type="entry name" value="SET_dom"/>
</dbReference>
<dbReference type="SMART" id="SM00317">
    <property type="entry name" value="SET"/>
    <property type="match status" value="1"/>
</dbReference>
<dbReference type="Pfam" id="PF00856">
    <property type="entry name" value="SET"/>
    <property type="match status" value="1"/>
</dbReference>
<reference evidence="2" key="1">
    <citation type="journal article" date="2014" name="Genome Announc.">
        <title>Draft Genome Sequence of the Yeast Pseudozyma antarctica Type Strain JCM10317, a Producer of the Glycolipid Biosurfactants, Mannosylerythritol Lipids.</title>
        <authorList>
            <person name="Saika A."/>
            <person name="Koike H."/>
            <person name="Hori T."/>
            <person name="Fukuoka T."/>
            <person name="Sato S."/>
            <person name="Habe H."/>
            <person name="Kitamoto D."/>
            <person name="Morita T."/>
        </authorList>
    </citation>
    <scope>NUCLEOTIDE SEQUENCE [LARGE SCALE GENOMIC DNA]</scope>
    <source>
        <strain evidence="2">JCM 10317</strain>
    </source>
</reference>
<name>A0A081CMR1_PSEA2</name>
<keyword evidence="2" id="KW-1185">Reference proteome</keyword>
<dbReference type="SUPFAM" id="SSF82199">
    <property type="entry name" value="SET domain"/>
    <property type="match status" value="1"/>
</dbReference>
<organism evidence="1 2">
    <name type="scientific">Pseudozyma antarctica</name>
    <name type="common">Yeast</name>
    <name type="synonym">Candida antarctica</name>
    <dbReference type="NCBI Taxonomy" id="84753"/>
    <lineage>
        <taxon>Eukaryota</taxon>
        <taxon>Fungi</taxon>
        <taxon>Dikarya</taxon>
        <taxon>Basidiomycota</taxon>
        <taxon>Ustilaginomycotina</taxon>
        <taxon>Ustilaginomycetes</taxon>
        <taxon>Ustilaginales</taxon>
        <taxon>Ustilaginaceae</taxon>
        <taxon>Moesziomyces</taxon>
    </lineage>
</organism>
<dbReference type="HOGENOM" id="CLU_729927_0_0_1"/>
<protein>
    <submittedName>
        <fullName evidence="1">SET domain-containing protein</fullName>
    </submittedName>
</protein>